<feature type="region of interest" description="Disordered" evidence="1">
    <location>
        <begin position="119"/>
        <end position="138"/>
    </location>
</feature>
<dbReference type="Proteomes" id="UP001239445">
    <property type="component" value="Unassembled WGS sequence"/>
</dbReference>
<dbReference type="AlphaFoldDB" id="A0AAJ0F4J4"/>
<comment type="caution">
    <text evidence="2">The sequence shown here is derived from an EMBL/GenBank/DDBJ whole genome shotgun (WGS) entry which is preliminary data.</text>
</comment>
<sequence>MAQQPPTIISLKHAFLTAQTLTLAQPLSPSRAWQKTNDAADNGLPEKAVADALVRLNHVLSQHCKRAYAPQATRHVAEQVDGLYWQALVRADQDEDEDGEGVDVGVDLADPQTISTLPPTFFPPQEDSEADPQSQTHQQYTTLLKHLTSLTTQITHHKARIARLSALKKMLSPFAADADDLSSTIQPNLVTRGGEMEGELERMRVLLARVG</sequence>
<reference evidence="2" key="1">
    <citation type="submission" date="2023-06" db="EMBL/GenBank/DDBJ databases">
        <title>Genome-scale phylogeny and comparative genomics of the fungal order Sordariales.</title>
        <authorList>
            <consortium name="Lawrence Berkeley National Laboratory"/>
            <person name="Hensen N."/>
            <person name="Bonometti L."/>
            <person name="Westerberg I."/>
            <person name="Brannstrom I.O."/>
            <person name="Guillou S."/>
            <person name="Cros-Aarteil S."/>
            <person name="Calhoun S."/>
            <person name="Haridas S."/>
            <person name="Kuo A."/>
            <person name="Mondo S."/>
            <person name="Pangilinan J."/>
            <person name="Riley R."/>
            <person name="Labutti K."/>
            <person name="Andreopoulos B."/>
            <person name="Lipzen A."/>
            <person name="Chen C."/>
            <person name="Yanf M."/>
            <person name="Daum C."/>
            <person name="Ng V."/>
            <person name="Clum A."/>
            <person name="Steindorff A."/>
            <person name="Ohm R."/>
            <person name="Martin F."/>
            <person name="Silar P."/>
            <person name="Natvig D."/>
            <person name="Lalanne C."/>
            <person name="Gautier V."/>
            <person name="Ament-Velasquez S.L."/>
            <person name="Kruys A."/>
            <person name="Hutchinson M.I."/>
            <person name="Powell A.J."/>
            <person name="Barry K."/>
            <person name="Miller A.N."/>
            <person name="Grigoriev I.V."/>
            <person name="Debuchy R."/>
            <person name="Gladieux P."/>
            <person name="Thoren M.H."/>
            <person name="Johannesson H."/>
        </authorList>
    </citation>
    <scope>NUCLEOTIDE SEQUENCE</scope>
    <source>
        <strain evidence="2">PSN4</strain>
    </source>
</reference>
<dbReference type="PANTHER" id="PTHR42040:SF1">
    <property type="entry name" value="INNER KINETOCHORE SUBUNIT FTA4"/>
    <property type="match status" value="1"/>
</dbReference>
<protein>
    <submittedName>
        <fullName evidence="2">Kinetochore protein</fullName>
    </submittedName>
</protein>
<dbReference type="GO" id="GO:0031511">
    <property type="term" value="C:Mis6-Sim4 complex"/>
    <property type="evidence" value="ECO:0007669"/>
    <property type="project" value="InterPro"/>
</dbReference>
<dbReference type="Pfam" id="PF13093">
    <property type="entry name" value="FTA4"/>
    <property type="match status" value="1"/>
</dbReference>
<dbReference type="PANTHER" id="PTHR42040">
    <property type="entry name" value="INNER KINETOCHORE SUBUNIT FTA4"/>
    <property type="match status" value="1"/>
</dbReference>
<feature type="non-terminal residue" evidence="2">
    <location>
        <position position="211"/>
    </location>
</feature>
<evidence type="ECO:0000313" key="2">
    <source>
        <dbReference type="EMBL" id="KAK1754676.1"/>
    </source>
</evidence>
<keyword evidence="3" id="KW-1185">Reference proteome</keyword>
<organism evidence="2 3">
    <name type="scientific">Echria macrotheca</name>
    <dbReference type="NCBI Taxonomy" id="438768"/>
    <lineage>
        <taxon>Eukaryota</taxon>
        <taxon>Fungi</taxon>
        <taxon>Dikarya</taxon>
        <taxon>Ascomycota</taxon>
        <taxon>Pezizomycotina</taxon>
        <taxon>Sordariomycetes</taxon>
        <taxon>Sordariomycetidae</taxon>
        <taxon>Sordariales</taxon>
        <taxon>Schizotheciaceae</taxon>
        <taxon>Echria</taxon>
    </lineage>
</organism>
<name>A0AAJ0F4J4_9PEZI</name>
<gene>
    <name evidence="2" type="ORF">QBC47DRAFT_461729</name>
</gene>
<evidence type="ECO:0000256" key="1">
    <source>
        <dbReference type="SAM" id="MobiDB-lite"/>
    </source>
</evidence>
<dbReference type="EMBL" id="MU839835">
    <property type="protein sequence ID" value="KAK1754676.1"/>
    <property type="molecule type" value="Genomic_DNA"/>
</dbReference>
<dbReference type="InterPro" id="IPR025207">
    <property type="entry name" value="Sim4_Fta4"/>
</dbReference>
<accession>A0AAJ0F4J4</accession>
<evidence type="ECO:0000313" key="3">
    <source>
        <dbReference type="Proteomes" id="UP001239445"/>
    </source>
</evidence>
<proteinExistence type="predicted"/>